<accession>A0A098E5X0</accession>
<dbReference type="EMBL" id="CCXY01000025">
    <property type="protein sequence ID" value="CEG11138.1"/>
    <property type="molecule type" value="Genomic_DNA"/>
</dbReference>
<sequence>MLIYEYRRIQQAIDKNRAKVENNMRKNALLSIRKNLNEISTKSSLNTEIIHKLANPLLSEKTQAKIFLLRKHSESYRLILQVLDDLTNGMTDGVTFHNINAYSGRNEIIP</sequence>
<protein>
    <submittedName>
        <fullName evidence="1">Uncharacterized protein</fullName>
    </submittedName>
</protein>
<gene>
    <name evidence="1" type="ORF">MSIBF_A1200004</name>
</gene>
<dbReference type="AlphaFoldDB" id="A0A098E5X0"/>
<evidence type="ECO:0000313" key="1">
    <source>
        <dbReference type="EMBL" id="CEG11138.1"/>
    </source>
</evidence>
<name>A0A098E5X0_9ZZZZ</name>
<proteinExistence type="predicted"/>
<reference evidence="1" key="1">
    <citation type="submission" date="2014-09" db="EMBL/GenBank/DDBJ databases">
        <authorList>
            <person name="Probst J Alexander"/>
        </authorList>
    </citation>
    <scope>NUCLEOTIDE SEQUENCE</scope>
</reference>
<organism evidence="1">
    <name type="scientific">groundwater metagenome</name>
    <dbReference type="NCBI Taxonomy" id="717931"/>
    <lineage>
        <taxon>unclassified sequences</taxon>
        <taxon>metagenomes</taxon>
        <taxon>ecological metagenomes</taxon>
    </lineage>
</organism>